<dbReference type="Proteomes" id="UP001600039">
    <property type="component" value="Unassembled WGS sequence"/>
</dbReference>
<organism evidence="1 2">
    <name type="scientific">Flavobacterium fructosi</name>
    <dbReference type="NCBI Taxonomy" id="3230416"/>
    <lineage>
        <taxon>Bacteria</taxon>
        <taxon>Pseudomonadati</taxon>
        <taxon>Bacteroidota</taxon>
        <taxon>Flavobacteriia</taxon>
        <taxon>Flavobacteriales</taxon>
        <taxon>Flavobacteriaceae</taxon>
        <taxon>Flavobacterium</taxon>
    </lineage>
</organism>
<evidence type="ECO:0000313" key="2">
    <source>
        <dbReference type="Proteomes" id="UP001600039"/>
    </source>
</evidence>
<sequence length="180" mass="20896">MTLTDIEYKAFLRTHLELLFYVGHKSKIIADDIIFNVFVDLNFSIKLKCRDFLLDNKKLLDDYIAENFDKLTTEQISILTGFKKTISSDFVIFKCLTNNAVFIDTKDNRFYAVKALSDSFDQFFDRFPVLVKTTLLPFNDHIIYDGFIKPTGVYFGSGMTSTMKEEYKLAKKNNQILTTI</sequence>
<dbReference type="EMBL" id="JBHZQA010000004">
    <property type="protein sequence ID" value="MFE3847851.1"/>
    <property type="molecule type" value="Genomic_DNA"/>
</dbReference>
<evidence type="ECO:0000313" key="1">
    <source>
        <dbReference type="EMBL" id="MFE3847851.1"/>
    </source>
</evidence>
<keyword evidence="2" id="KW-1185">Reference proteome</keyword>
<accession>A0ABW6HLE9</accession>
<protein>
    <recommendedName>
        <fullName evidence="3">LytTr DNA-binding domain-containing protein</fullName>
    </recommendedName>
</protein>
<evidence type="ECO:0008006" key="3">
    <source>
        <dbReference type="Google" id="ProtNLM"/>
    </source>
</evidence>
<proteinExistence type="predicted"/>
<name>A0ABW6HLE9_9FLAO</name>
<gene>
    <name evidence="1" type="ORF">ACFX5D_07725</name>
</gene>
<reference evidence="1 2" key="1">
    <citation type="submission" date="2024-06" db="EMBL/GenBank/DDBJ databases">
        <title>Flavobacterium spp. isolated from glacier.</title>
        <authorList>
            <person name="Han D."/>
        </authorList>
    </citation>
    <scope>NUCLEOTIDE SEQUENCE [LARGE SCALE GENOMIC DNA]</scope>
    <source>
        <strain evidence="1 2">LB3P45</strain>
    </source>
</reference>
<dbReference type="RefSeq" id="WP_379857671.1">
    <property type="nucleotide sequence ID" value="NZ_JBHZQA010000004.1"/>
</dbReference>
<comment type="caution">
    <text evidence="1">The sequence shown here is derived from an EMBL/GenBank/DDBJ whole genome shotgun (WGS) entry which is preliminary data.</text>
</comment>